<dbReference type="EMBL" id="CAUOFW020002282">
    <property type="protein sequence ID" value="CAK9152702.1"/>
    <property type="molecule type" value="Genomic_DNA"/>
</dbReference>
<protein>
    <submittedName>
        <fullName evidence="2">Uncharacterized protein</fullName>
    </submittedName>
</protein>
<feature type="transmembrane region" description="Helical" evidence="1">
    <location>
        <begin position="135"/>
        <end position="155"/>
    </location>
</feature>
<sequence>MAECQLELIPTKELKVTRIEKHEVRILKELISPKKLVKHDYGSSVSKKLPVLIQGPIPSKDEDLISRDQQKPIEEGSLLSNTYLATTKMYNIWPWFDIHNLASILPQGYECSSWSSSGKSSIFFSFKLLSILPSFFALYLAFHLLQTIVHAIALLGRVQRCMKVVEERMVGLACSKKKPKE</sequence>
<keyword evidence="1" id="KW-0812">Transmembrane</keyword>
<gene>
    <name evidence="2" type="ORF">ILEXP_LOCUS20935</name>
</gene>
<name>A0ABC8S750_9AQUA</name>
<evidence type="ECO:0000313" key="3">
    <source>
        <dbReference type="Proteomes" id="UP001642360"/>
    </source>
</evidence>
<organism evidence="2 3">
    <name type="scientific">Ilex paraguariensis</name>
    <name type="common">yerba mate</name>
    <dbReference type="NCBI Taxonomy" id="185542"/>
    <lineage>
        <taxon>Eukaryota</taxon>
        <taxon>Viridiplantae</taxon>
        <taxon>Streptophyta</taxon>
        <taxon>Embryophyta</taxon>
        <taxon>Tracheophyta</taxon>
        <taxon>Spermatophyta</taxon>
        <taxon>Magnoliopsida</taxon>
        <taxon>eudicotyledons</taxon>
        <taxon>Gunneridae</taxon>
        <taxon>Pentapetalae</taxon>
        <taxon>asterids</taxon>
        <taxon>campanulids</taxon>
        <taxon>Aquifoliales</taxon>
        <taxon>Aquifoliaceae</taxon>
        <taxon>Ilex</taxon>
    </lineage>
</organism>
<accession>A0ABC8S750</accession>
<keyword evidence="1" id="KW-0472">Membrane</keyword>
<dbReference type="Proteomes" id="UP001642360">
    <property type="component" value="Unassembled WGS sequence"/>
</dbReference>
<evidence type="ECO:0000256" key="1">
    <source>
        <dbReference type="SAM" id="Phobius"/>
    </source>
</evidence>
<proteinExistence type="predicted"/>
<comment type="caution">
    <text evidence="2">The sequence shown here is derived from an EMBL/GenBank/DDBJ whole genome shotgun (WGS) entry which is preliminary data.</text>
</comment>
<dbReference type="AlphaFoldDB" id="A0ABC8S750"/>
<evidence type="ECO:0000313" key="2">
    <source>
        <dbReference type="EMBL" id="CAK9152702.1"/>
    </source>
</evidence>
<keyword evidence="1" id="KW-1133">Transmembrane helix</keyword>
<reference evidence="2 3" key="1">
    <citation type="submission" date="2024-02" db="EMBL/GenBank/DDBJ databases">
        <authorList>
            <person name="Vignale AGUSTIN F."/>
            <person name="Sosa J E."/>
            <person name="Modenutti C."/>
        </authorList>
    </citation>
    <scope>NUCLEOTIDE SEQUENCE [LARGE SCALE GENOMIC DNA]</scope>
</reference>
<keyword evidence="3" id="KW-1185">Reference proteome</keyword>